<keyword evidence="8" id="KW-1185">Reference proteome</keyword>
<dbReference type="InterPro" id="IPR013583">
    <property type="entry name" value="MCTP_C"/>
</dbReference>
<evidence type="ECO:0000256" key="1">
    <source>
        <dbReference type="ARBA" id="ARBA00022723"/>
    </source>
</evidence>
<evidence type="ECO:0000256" key="4">
    <source>
        <dbReference type="SAM" id="MobiDB-lite"/>
    </source>
</evidence>
<keyword evidence="3" id="KW-0106">Calcium</keyword>
<evidence type="ECO:0000313" key="7">
    <source>
        <dbReference type="EMBL" id="KAK7076075.1"/>
    </source>
</evidence>
<dbReference type="EMBL" id="JAXCGZ010009873">
    <property type="protein sequence ID" value="KAK7076075.1"/>
    <property type="molecule type" value="Genomic_DNA"/>
</dbReference>
<evidence type="ECO:0000256" key="2">
    <source>
        <dbReference type="ARBA" id="ARBA00022737"/>
    </source>
</evidence>
<comment type="caution">
    <text evidence="7">The sequence shown here is derived from an EMBL/GenBank/DDBJ whole genome shotgun (WGS) entry which is preliminary data.</text>
</comment>
<feature type="transmembrane region" description="Helical" evidence="5">
    <location>
        <begin position="44"/>
        <end position="63"/>
    </location>
</feature>
<accession>A0AAN9A8J2</accession>
<gene>
    <name evidence="7" type="primary">MCTP2_2</name>
    <name evidence="7" type="ORF">SK128_024012</name>
</gene>
<organism evidence="7 8">
    <name type="scientific">Halocaridina rubra</name>
    <name type="common">Hawaiian red shrimp</name>
    <dbReference type="NCBI Taxonomy" id="373956"/>
    <lineage>
        <taxon>Eukaryota</taxon>
        <taxon>Metazoa</taxon>
        <taxon>Ecdysozoa</taxon>
        <taxon>Arthropoda</taxon>
        <taxon>Crustacea</taxon>
        <taxon>Multicrustacea</taxon>
        <taxon>Malacostraca</taxon>
        <taxon>Eumalacostraca</taxon>
        <taxon>Eucarida</taxon>
        <taxon>Decapoda</taxon>
        <taxon>Pleocyemata</taxon>
        <taxon>Caridea</taxon>
        <taxon>Atyoidea</taxon>
        <taxon>Atyidae</taxon>
        <taxon>Halocaridina</taxon>
    </lineage>
</organism>
<dbReference type="GO" id="GO:0005509">
    <property type="term" value="F:calcium ion binding"/>
    <property type="evidence" value="ECO:0007669"/>
    <property type="project" value="TreeGrafter"/>
</dbReference>
<keyword evidence="5" id="KW-0472">Membrane</keyword>
<reference evidence="7 8" key="1">
    <citation type="submission" date="2023-11" db="EMBL/GenBank/DDBJ databases">
        <title>Halocaridina rubra genome assembly.</title>
        <authorList>
            <person name="Smith C."/>
        </authorList>
    </citation>
    <scope>NUCLEOTIDE SEQUENCE [LARGE SCALE GENOMIC DNA]</scope>
    <source>
        <strain evidence="7">EP-1</strain>
        <tissue evidence="7">Whole</tissue>
    </source>
</reference>
<sequence>EEKKTLKERLQVIQEVTLTVQNAIGYIASLCESCKNTFNFSVPFLSWLLILVLIIGAIVLYYIPVRYLVMMWGVNKFSRKLFRPHSMVNNEVLDFLSRVPDDETLRDCRELRPAPHSEEKRRDQRKKKLN</sequence>
<evidence type="ECO:0000256" key="3">
    <source>
        <dbReference type="ARBA" id="ARBA00022837"/>
    </source>
</evidence>
<dbReference type="PANTHER" id="PTHR45911:SF4">
    <property type="entry name" value="MULTIPLE C2 AND TRANSMEMBRANE DOMAIN-CONTAINING PROTEIN"/>
    <property type="match status" value="1"/>
</dbReference>
<feature type="region of interest" description="Disordered" evidence="4">
    <location>
        <begin position="110"/>
        <end position="130"/>
    </location>
</feature>
<keyword evidence="5" id="KW-1133">Transmembrane helix</keyword>
<dbReference type="GO" id="GO:0030672">
    <property type="term" value="C:synaptic vesicle membrane"/>
    <property type="evidence" value="ECO:0007669"/>
    <property type="project" value="TreeGrafter"/>
</dbReference>
<dbReference type="Proteomes" id="UP001381693">
    <property type="component" value="Unassembled WGS sequence"/>
</dbReference>
<protein>
    <submittedName>
        <fullName evidence="7">Multiple C2 and transmembrane domain-containing protein 2</fullName>
    </submittedName>
</protein>
<keyword evidence="1" id="KW-0479">Metal-binding</keyword>
<dbReference type="PANTHER" id="PTHR45911">
    <property type="entry name" value="C2 DOMAIN-CONTAINING PROTEIN"/>
    <property type="match status" value="1"/>
</dbReference>
<keyword evidence="5 7" id="KW-0812">Transmembrane</keyword>
<dbReference type="GO" id="GO:0046928">
    <property type="term" value="P:regulation of neurotransmitter secretion"/>
    <property type="evidence" value="ECO:0007669"/>
    <property type="project" value="TreeGrafter"/>
</dbReference>
<evidence type="ECO:0000313" key="8">
    <source>
        <dbReference type="Proteomes" id="UP001381693"/>
    </source>
</evidence>
<dbReference type="AlphaFoldDB" id="A0AAN9A8J2"/>
<feature type="compositionally biased region" description="Basic and acidic residues" evidence="4">
    <location>
        <begin position="110"/>
        <end position="122"/>
    </location>
</feature>
<evidence type="ECO:0000256" key="5">
    <source>
        <dbReference type="SAM" id="Phobius"/>
    </source>
</evidence>
<feature type="non-terminal residue" evidence="7">
    <location>
        <position position="1"/>
    </location>
</feature>
<evidence type="ECO:0000259" key="6">
    <source>
        <dbReference type="Pfam" id="PF08372"/>
    </source>
</evidence>
<feature type="domain" description="Multiple C2" evidence="6">
    <location>
        <begin position="4"/>
        <end position="101"/>
    </location>
</feature>
<keyword evidence="2" id="KW-0677">Repeat</keyword>
<name>A0AAN9A8J2_HALRR</name>
<proteinExistence type="predicted"/>
<dbReference type="Pfam" id="PF08372">
    <property type="entry name" value="PRT_C"/>
    <property type="match status" value="1"/>
</dbReference>